<organism evidence="1 2">
    <name type="scientific">Phaeosphaeria nodorum (strain SN15 / ATCC MYA-4574 / FGSC 10173)</name>
    <name type="common">Glume blotch fungus</name>
    <name type="synonym">Parastagonospora nodorum</name>
    <dbReference type="NCBI Taxonomy" id="321614"/>
    <lineage>
        <taxon>Eukaryota</taxon>
        <taxon>Fungi</taxon>
        <taxon>Dikarya</taxon>
        <taxon>Ascomycota</taxon>
        <taxon>Pezizomycotina</taxon>
        <taxon>Dothideomycetes</taxon>
        <taxon>Pleosporomycetidae</taxon>
        <taxon>Pleosporales</taxon>
        <taxon>Pleosporineae</taxon>
        <taxon>Phaeosphaeriaceae</taxon>
        <taxon>Parastagonospora</taxon>
    </lineage>
</organism>
<dbReference type="KEGG" id="pno:SNOG_16468"/>
<reference evidence="2" key="1">
    <citation type="journal article" date="2007" name="Plant Cell">
        <title>Dothideomycete-plant interactions illuminated by genome sequencing and EST analysis of the wheat pathogen Stagonospora nodorum.</title>
        <authorList>
            <person name="Hane J.K."/>
            <person name="Lowe R.G."/>
            <person name="Solomon P.S."/>
            <person name="Tan K.C."/>
            <person name="Schoch C.L."/>
            <person name="Spatafora J.W."/>
            <person name="Crous P.W."/>
            <person name="Kodira C."/>
            <person name="Birren B.W."/>
            <person name="Galagan J.E."/>
            <person name="Torriani S.F."/>
            <person name="McDonald B.A."/>
            <person name="Oliver R.P."/>
        </authorList>
    </citation>
    <scope>NUCLEOTIDE SEQUENCE [LARGE SCALE GENOMIC DNA]</scope>
    <source>
        <strain evidence="2">SN15 / ATCC MYA-4574 / FGSC 10173</strain>
    </source>
</reference>
<evidence type="ECO:0000313" key="1">
    <source>
        <dbReference type="EMBL" id="EAT76166.1"/>
    </source>
</evidence>
<proteinExistence type="predicted"/>
<dbReference type="InParanoid" id="Q0TVJ6"/>
<protein>
    <submittedName>
        <fullName evidence="1">Uncharacterized protein</fullName>
    </submittedName>
</protein>
<dbReference type="RefSeq" id="XP_001806582.1">
    <property type="nucleotide sequence ID" value="XM_001806530.1"/>
</dbReference>
<dbReference type="EMBL" id="CH445372">
    <property type="protein sequence ID" value="EAT76166.1"/>
    <property type="molecule type" value="Genomic_DNA"/>
</dbReference>
<name>Q0TVJ6_PHANO</name>
<sequence length="31" mass="3666">MAAFRSKYESADLRIQADLISQLLSRALRWR</sequence>
<gene>
    <name evidence="1" type="ORF">SNOG_16468</name>
</gene>
<accession>Q0TVJ6</accession>
<evidence type="ECO:0000313" key="2">
    <source>
        <dbReference type="Proteomes" id="UP000001055"/>
    </source>
</evidence>
<dbReference type="Proteomes" id="UP000001055">
    <property type="component" value="Unassembled WGS sequence"/>
</dbReference>
<dbReference type="AlphaFoldDB" id="Q0TVJ6"/>
<dbReference type="GeneID" id="5983514"/>